<gene>
    <name evidence="1" type="ORF">B0H17DRAFT_857367</name>
</gene>
<name>A0AAD7CPA4_MYCRO</name>
<proteinExistence type="predicted"/>
<sequence length="93" mass="10922">ISPRGHPQRAGYLEHLATNFRVQYQRSGQLYYLHTALKMSREVADLTPEDHPDRAGALQRLAALYSDRYERLDDVKDLERALYEQWHAMKLIP</sequence>
<feature type="non-terminal residue" evidence="1">
    <location>
        <position position="93"/>
    </location>
</feature>
<keyword evidence="2" id="KW-1185">Reference proteome</keyword>
<evidence type="ECO:0000313" key="1">
    <source>
        <dbReference type="EMBL" id="KAJ7656197.1"/>
    </source>
</evidence>
<comment type="caution">
    <text evidence="1">The sequence shown here is derived from an EMBL/GenBank/DDBJ whole genome shotgun (WGS) entry which is preliminary data.</text>
</comment>
<evidence type="ECO:0000313" key="2">
    <source>
        <dbReference type="Proteomes" id="UP001221757"/>
    </source>
</evidence>
<reference evidence="1" key="1">
    <citation type="submission" date="2023-03" db="EMBL/GenBank/DDBJ databases">
        <title>Massive genome expansion in bonnet fungi (Mycena s.s.) driven by repeated elements and novel gene families across ecological guilds.</title>
        <authorList>
            <consortium name="Lawrence Berkeley National Laboratory"/>
            <person name="Harder C.B."/>
            <person name="Miyauchi S."/>
            <person name="Viragh M."/>
            <person name="Kuo A."/>
            <person name="Thoen E."/>
            <person name="Andreopoulos B."/>
            <person name="Lu D."/>
            <person name="Skrede I."/>
            <person name="Drula E."/>
            <person name="Henrissat B."/>
            <person name="Morin E."/>
            <person name="Kohler A."/>
            <person name="Barry K."/>
            <person name="LaButti K."/>
            <person name="Morin E."/>
            <person name="Salamov A."/>
            <person name="Lipzen A."/>
            <person name="Mereny Z."/>
            <person name="Hegedus B."/>
            <person name="Baldrian P."/>
            <person name="Stursova M."/>
            <person name="Weitz H."/>
            <person name="Taylor A."/>
            <person name="Grigoriev I.V."/>
            <person name="Nagy L.G."/>
            <person name="Martin F."/>
            <person name="Kauserud H."/>
        </authorList>
    </citation>
    <scope>NUCLEOTIDE SEQUENCE</scope>
    <source>
        <strain evidence="1">CBHHK067</strain>
    </source>
</reference>
<dbReference type="AlphaFoldDB" id="A0AAD7CPA4"/>
<organism evidence="1 2">
    <name type="scientific">Mycena rosella</name>
    <name type="common">Pink bonnet</name>
    <name type="synonym">Agaricus rosellus</name>
    <dbReference type="NCBI Taxonomy" id="1033263"/>
    <lineage>
        <taxon>Eukaryota</taxon>
        <taxon>Fungi</taxon>
        <taxon>Dikarya</taxon>
        <taxon>Basidiomycota</taxon>
        <taxon>Agaricomycotina</taxon>
        <taxon>Agaricomycetes</taxon>
        <taxon>Agaricomycetidae</taxon>
        <taxon>Agaricales</taxon>
        <taxon>Marasmiineae</taxon>
        <taxon>Mycenaceae</taxon>
        <taxon>Mycena</taxon>
    </lineage>
</organism>
<protein>
    <submittedName>
        <fullName evidence="1">Uncharacterized protein</fullName>
    </submittedName>
</protein>
<feature type="non-terminal residue" evidence="1">
    <location>
        <position position="1"/>
    </location>
</feature>
<dbReference type="InterPro" id="IPR011990">
    <property type="entry name" value="TPR-like_helical_dom_sf"/>
</dbReference>
<dbReference type="Proteomes" id="UP001221757">
    <property type="component" value="Unassembled WGS sequence"/>
</dbReference>
<dbReference type="EMBL" id="JARKIE010000303">
    <property type="protein sequence ID" value="KAJ7656197.1"/>
    <property type="molecule type" value="Genomic_DNA"/>
</dbReference>
<accession>A0AAD7CPA4</accession>
<dbReference type="Gene3D" id="1.25.40.10">
    <property type="entry name" value="Tetratricopeptide repeat domain"/>
    <property type="match status" value="1"/>
</dbReference>